<name>A0A367FQD1_9ACTN</name>
<evidence type="ECO:0000256" key="1">
    <source>
        <dbReference type="SAM" id="MobiDB-lite"/>
    </source>
</evidence>
<keyword evidence="3" id="KW-1185">Reference proteome</keyword>
<dbReference type="EMBL" id="QOIL01000003">
    <property type="protein sequence ID" value="RCG32119.1"/>
    <property type="molecule type" value="Genomic_DNA"/>
</dbReference>
<evidence type="ECO:0000313" key="2">
    <source>
        <dbReference type="EMBL" id="RCG32119.1"/>
    </source>
</evidence>
<evidence type="ECO:0000313" key="3">
    <source>
        <dbReference type="Proteomes" id="UP000253094"/>
    </source>
</evidence>
<comment type="caution">
    <text evidence="2">The sequence shown here is derived from an EMBL/GenBank/DDBJ whole genome shotgun (WGS) entry which is preliminary data.</text>
</comment>
<sequence>MTLTATEGTAGHGPHVPDPNADAERIAWQAATSGEDRRRVLRWTCQCKPVVYSLVTAGGRGYIERAGKGAVAQTHRMSHSDIATLWERILLGQAR</sequence>
<proteinExistence type="predicted"/>
<accession>A0A367FQD1</accession>
<organism evidence="2 3">
    <name type="scientific">Sphaerisporangium album</name>
    <dbReference type="NCBI Taxonomy" id="509200"/>
    <lineage>
        <taxon>Bacteria</taxon>
        <taxon>Bacillati</taxon>
        <taxon>Actinomycetota</taxon>
        <taxon>Actinomycetes</taxon>
        <taxon>Streptosporangiales</taxon>
        <taxon>Streptosporangiaceae</taxon>
        <taxon>Sphaerisporangium</taxon>
    </lineage>
</organism>
<protein>
    <submittedName>
        <fullName evidence="2">Uncharacterized protein</fullName>
    </submittedName>
</protein>
<dbReference type="OrthoDB" id="3541354at2"/>
<reference evidence="2 3" key="1">
    <citation type="submission" date="2018-06" db="EMBL/GenBank/DDBJ databases">
        <title>Sphaerisporangium craniellae sp. nov., isolated from a marine sponge in the South China Sea.</title>
        <authorList>
            <person name="Li L."/>
        </authorList>
    </citation>
    <scope>NUCLEOTIDE SEQUENCE [LARGE SCALE GENOMIC DNA]</scope>
    <source>
        <strain evidence="2 3">CCTCC AA 208026</strain>
    </source>
</reference>
<dbReference type="RefSeq" id="WP_114027736.1">
    <property type="nucleotide sequence ID" value="NZ_QOIL01000003.1"/>
</dbReference>
<gene>
    <name evidence="2" type="ORF">DQ384_06290</name>
</gene>
<dbReference type="Proteomes" id="UP000253094">
    <property type="component" value="Unassembled WGS sequence"/>
</dbReference>
<feature type="region of interest" description="Disordered" evidence="1">
    <location>
        <begin position="1"/>
        <end position="23"/>
    </location>
</feature>
<dbReference type="AlphaFoldDB" id="A0A367FQD1"/>